<keyword evidence="2" id="KW-1185">Reference proteome</keyword>
<evidence type="ECO:0000313" key="1">
    <source>
        <dbReference type="EMBL" id="MCY1082058.1"/>
    </source>
</evidence>
<dbReference type="RefSeq" id="WP_267540635.1">
    <property type="nucleotide sequence ID" value="NZ_JAPNKA010000001.1"/>
</dbReference>
<reference evidence="1 2" key="1">
    <citation type="submission" date="2022-11" db="EMBL/GenBank/DDBJ databases">
        <title>Minimal conservation of predation-associated metabolite biosynthetic gene clusters underscores biosynthetic potential of Myxococcota including descriptions for ten novel species: Archangium lansinium sp. nov., Myxococcus landrumus sp. nov., Nannocystis bai.</title>
        <authorList>
            <person name="Ahearne A."/>
            <person name="Stevens C."/>
            <person name="Phillips K."/>
        </authorList>
    </citation>
    <scope>NUCLEOTIDE SEQUENCE [LARGE SCALE GENOMIC DNA]</scope>
    <source>
        <strain evidence="1 2">MIWBW</strain>
    </source>
</reference>
<name>A0ABT4AK57_9BACT</name>
<gene>
    <name evidence="1" type="ORF">OV287_47175</name>
</gene>
<protein>
    <recommendedName>
        <fullName evidence="3">Lipoprotein</fullName>
    </recommendedName>
</protein>
<evidence type="ECO:0000313" key="2">
    <source>
        <dbReference type="Proteomes" id="UP001207654"/>
    </source>
</evidence>
<dbReference type="PROSITE" id="PS51257">
    <property type="entry name" value="PROKAR_LIPOPROTEIN"/>
    <property type="match status" value="1"/>
</dbReference>
<organism evidence="1 2">
    <name type="scientific">Archangium lansingense</name>
    <dbReference type="NCBI Taxonomy" id="2995310"/>
    <lineage>
        <taxon>Bacteria</taxon>
        <taxon>Pseudomonadati</taxon>
        <taxon>Myxococcota</taxon>
        <taxon>Myxococcia</taxon>
        <taxon>Myxococcales</taxon>
        <taxon>Cystobacterineae</taxon>
        <taxon>Archangiaceae</taxon>
        <taxon>Archangium</taxon>
    </lineage>
</organism>
<dbReference type="Proteomes" id="UP001207654">
    <property type="component" value="Unassembled WGS sequence"/>
</dbReference>
<evidence type="ECO:0008006" key="3">
    <source>
        <dbReference type="Google" id="ProtNLM"/>
    </source>
</evidence>
<comment type="caution">
    <text evidence="1">The sequence shown here is derived from an EMBL/GenBank/DDBJ whole genome shotgun (WGS) entry which is preliminary data.</text>
</comment>
<sequence>MKTGTMGSGRFGRFAVVLGALSLGLLATGCGEECVDQFDCVRERGTPAEGKRYVCEANRCVVRDLADAGTGGTDAGSDAGTDAGTDAGVACADLPHDPKLGTLQLQTGYAATESVALPDGIGAVTAVQGGSEFKLYGLHGADNSLYNLGTWPTIASSTTPLQAVIPEDDRGSSTFPGGYLTNDGTRLLTGYTMAGAGFPGKVLVYDSATPGNTVYLSAPGNYTAVGVSGGFLINGTGLEGVAEGGAAVYALKTDARPFSGFKLATFPVANPASGYTALASNNVAVLGYSDTDQGYANFLRAVAPATYTPAFSGGTTLALSDANAPSIYASSEHPEASLAEIDGFGEGVAIRRSVYDSSFNEFTHDVSRISLTVGGITPGTVTAGDFSPVLTTSNRCTSVVLMAPMGADLLVGVKDKNGRRIVRLQLPQ</sequence>
<accession>A0ABT4AK57</accession>
<dbReference type="EMBL" id="JAPNKA010000001">
    <property type="protein sequence ID" value="MCY1082058.1"/>
    <property type="molecule type" value="Genomic_DNA"/>
</dbReference>
<proteinExistence type="predicted"/>